<organism evidence="2">
    <name type="scientific">mine drainage metagenome</name>
    <dbReference type="NCBI Taxonomy" id="410659"/>
    <lineage>
        <taxon>unclassified sequences</taxon>
        <taxon>metagenomes</taxon>
        <taxon>ecological metagenomes</taxon>
    </lineage>
</organism>
<evidence type="ECO:0000313" key="2">
    <source>
        <dbReference type="EMBL" id="EQD27387.1"/>
    </source>
</evidence>
<dbReference type="AlphaFoldDB" id="T0Y662"/>
<dbReference type="EMBL" id="AUZX01016029">
    <property type="protein sequence ID" value="EQD27387.1"/>
    <property type="molecule type" value="Genomic_DNA"/>
</dbReference>
<evidence type="ECO:0000259" key="1">
    <source>
        <dbReference type="Pfam" id="PF01902"/>
    </source>
</evidence>
<protein>
    <submittedName>
        <fullName evidence="2">ATP binding protein</fullName>
    </submittedName>
</protein>
<dbReference type="InterPro" id="IPR030662">
    <property type="entry name" value="DPH6/MJ0570"/>
</dbReference>
<dbReference type="PANTHER" id="PTHR12196">
    <property type="entry name" value="DOMAIN OF UNKNOWN FUNCTION 71 DUF71 -CONTAINING PROTEIN"/>
    <property type="match status" value="1"/>
</dbReference>
<dbReference type="Gene3D" id="3.90.1490.10">
    <property type="entry name" value="putative n-type atp pyrophosphatase, domain 2"/>
    <property type="match status" value="1"/>
</dbReference>
<accession>T0Y662</accession>
<proteinExistence type="predicted"/>
<dbReference type="InterPro" id="IPR002761">
    <property type="entry name" value="Diphthami_syn_dom"/>
</dbReference>
<dbReference type="InterPro" id="IPR014729">
    <property type="entry name" value="Rossmann-like_a/b/a_fold"/>
</dbReference>
<comment type="caution">
    <text evidence="2">The sequence shown here is derived from an EMBL/GenBank/DDBJ whole genome shotgun (WGS) entry which is preliminary data.</text>
</comment>
<dbReference type="SUPFAM" id="SSF52402">
    <property type="entry name" value="Adenine nucleotide alpha hydrolases-like"/>
    <property type="match status" value="1"/>
</dbReference>
<gene>
    <name evidence="2" type="ORF">B1A_21683</name>
</gene>
<reference evidence="2" key="2">
    <citation type="journal article" date="2014" name="ISME J.">
        <title>Microbial stratification in low pH oxic and suboxic macroscopic growths along an acid mine drainage.</title>
        <authorList>
            <person name="Mendez-Garcia C."/>
            <person name="Mesa V."/>
            <person name="Sprenger R.R."/>
            <person name="Richter M."/>
            <person name="Diez M.S."/>
            <person name="Solano J."/>
            <person name="Bargiela R."/>
            <person name="Golyshina O.V."/>
            <person name="Manteca A."/>
            <person name="Ramos J.L."/>
            <person name="Gallego J.R."/>
            <person name="Llorente I."/>
            <person name="Martins Dos Santos V.A."/>
            <person name="Jensen O.N."/>
            <person name="Pelaez A.I."/>
            <person name="Sanchez J."/>
            <person name="Ferrer M."/>
        </authorList>
    </citation>
    <scope>NUCLEOTIDE SEQUENCE</scope>
</reference>
<dbReference type="Pfam" id="PF01902">
    <property type="entry name" value="Diphthami_syn_2"/>
    <property type="match status" value="1"/>
</dbReference>
<sequence>MFHVPNARYASEVSSLLGLNTVFCKENEFEDKIKEMTADGIPTAIINGAIASNFQRNKLELMCTRLSLLCYSPLWRVEQSTVMEEIIRRKIGAIIVAISAEGLDETFLGKAIDESSNKKIKRNLKASIALISQEKEENMNP</sequence>
<reference evidence="2" key="1">
    <citation type="submission" date="2013-08" db="EMBL/GenBank/DDBJ databases">
        <authorList>
            <person name="Mendez C."/>
            <person name="Richter M."/>
            <person name="Ferrer M."/>
            <person name="Sanchez J."/>
        </authorList>
    </citation>
    <scope>NUCLEOTIDE SEQUENCE</scope>
</reference>
<dbReference type="GO" id="GO:0017183">
    <property type="term" value="P:protein histidyl modification to diphthamide"/>
    <property type="evidence" value="ECO:0007669"/>
    <property type="project" value="TreeGrafter"/>
</dbReference>
<dbReference type="GO" id="GO:0017178">
    <property type="term" value="F:diphthine-ammonia ligase activity"/>
    <property type="evidence" value="ECO:0007669"/>
    <property type="project" value="TreeGrafter"/>
</dbReference>
<name>T0Y662_9ZZZZ</name>
<dbReference type="PANTHER" id="PTHR12196:SF2">
    <property type="entry name" value="DIPHTHINE--AMMONIA LIGASE"/>
    <property type="match status" value="1"/>
</dbReference>
<feature type="domain" description="Diphthamide synthase" evidence="1">
    <location>
        <begin position="1"/>
        <end position="129"/>
    </location>
</feature>
<dbReference type="Gene3D" id="3.40.50.620">
    <property type="entry name" value="HUPs"/>
    <property type="match status" value="1"/>
</dbReference>